<dbReference type="PRINTS" id="PR01736">
    <property type="entry name" value="PHPHTRNFRASE"/>
</dbReference>
<evidence type="ECO:0000256" key="12">
    <source>
        <dbReference type="ARBA" id="ARBA00022683"/>
    </source>
</evidence>
<dbReference type="InterPro" id="IPR006318">
    <property type="entry name" value="PTS_EI-like"/>
</dbReference>
<dbReference type="AlphaFoldDB" id="A0A7K3M872"/>
<dbReference type="PANTHER" id="PTHR46244">
    <property type="entry name" value="PHOSPHOENOLPYRUVATE-PROTEIN PHOSPHOTRANSFERASE"/>
    <property type="match status" value="1"/>
</dbReference>
<feature type="domain" description="PEP-utilising enzyme C-terminal" evidence="22">
    <location>
        <begin position="256"/>
        <end position="524"/>
    </location>
</feature>
<dbReference type="Pfam" id="PF05524">
    <property type="entry name" value="PEP-utilisers_N"/>
    <property type="match status" value="1"/>
</dbReference>
<keyword evidence="9 17" id="KW-0963">Cytoplasm</keyword>
<dbReference type="PANTHER" id="PTHR46244:SF3">
    <property type="entry name" value="PHOSPHOENOLPYRUVATE-PROTEIN PHOSPHOTRANSFERASE"/>
    <property type="match status" value="1"/>
</dbReference>
<feature type="binding site" evidence="19">
    <location>
        <position position="328"/>
    </location>
    <ligand>
        <name>phosphoenolpyruvate</name>
        <dbReference type="ChEBI" id="CHEBI:58702"/>
    </ligand>
</feature>
<name>A0A7K3M872_9ACTN</name>
<evidence type="ECO:0000256" key="10">
    <source>
        <dbReference type="ARBA" id="ARBA00022597"/>
    </source>
</evidence>
<evidence type="ECO:0000256" key="14">
    <source>
        <dbReference type="ARBA" id="ARBA00022777"/>
    </source>
</evidence>
<keyword evidence="13 17" id="KW-0479">Metal-binding</keyword>
<dbReference type="InterPro" id="IPR008731">
    <property type="entry name" value="PTS_EIN"/>
</dbReference>
<dbReference type="GO" id="GO:0005737">
    <property type="term" value="C:cytoplasm"/>
    <property type="evidence" value="ECO:0007669"/>
    <property type="project" value="UniProtKB-SubCell"/>
</dbReference>
<dbReference type="InterPro" id="IPR050499">
    <property type="entry name" value="PEP-utilizing_PTS_enzyme"/>
</dbReference>
<evidence type="ECO:0000256" key="1">
    <source>
        <dbReference type="ARBA" id="ARBA00000683"/>
    </source>
</evidence>
<evidence type="ECO:0000256" key="16">
    <source>
        <dbReference type="ARBA" id="ARBA00033235"/>
    </source>
</evidence>
<dbReference type="PIRSF" id="PIRSF000732">
    <property type="entry name" value="PTS_enzyme_I"/>
    <property type="match status" value="1"/>
</dbReference>
<dbReference type="InterPro" id="IPR008279">
    <property type="entry name" value="PEP-util_enz_mobile_dom"/>
</dbReference>
<reference evidence="24 25" key="1">
    <citation type="submission" date="2019-11" db="EMBL/GenBank/DDBJ databases">
        <authorList>
            <person name="Li X.-J."/>
            <person name="Feng X.-M."/>
        </authorList>
    </citation>
    <scope>NUCLEOTIDE SEQUENCE [LARGE SCALE GENOMIC DNA]</scope>
    <source>
        <strain evidence="24 25">XMNu-373</strain>
    </source>
</reference>
<dbReference type="Pfam" id="PF00391">
    <property type="entry name" value="PEP-utilizers"/>
    <property type="match status" value="1"/>
</dbReference>
<accession>A0A7K3M872</accession>
<dbReference type="GO" id="GO:0008965">
    <property type="term" value="F:phosphoenolpyruvate-protein phosphotransferase activity"/>
    <property type="evidence" value="ECO:0007669"/>
    <property type="project" value="UniProtKB-EC"/>
</dbReference>
<evidence type="ECO:0000256" key="3">
    <source>
        <dbReference type="ARBA" id="ARBA00002728"/>
    </source>
</evidence>
<dbReference type="SUPFAM" id="SSF47831">
    <property type="entry name" value="Enzyme I of the PEP:sugar phosphotransferase system HPr-binding (sub)domain"/>
    <property type="match status" value="1"/>
</dbReference>
<evidence type="ECO:0000256" key="4">
    <source>
        <dbReference type="ARBA" id="ARBA00004496"/>
    </source>
</evidence>
<evidence type="ECO:0000256" key="2">
    <source>
        <dbReference type="ARBA" id="ARBA00001946"/>
    </source>
</evidence>
<keyword evidence="8 17" id="KW-0813">Transport</keyword>
<evidence type="ECO:0000256" key="9">
    <source>
        <dbReference type="ARBA" id="ARBA00022490"/>
    </source>
</evidence>
<keyword evidence="11 17" id="KW-0808">Transferase</keyword>
<comment type="caution">
    <text evidence="24">The sequence shown here is derived from an EMBL/GenBank/DDBJ whole genome shotgun (WGS) entry which is preliminary data.</text>
</comment>
<proteinExistence type="inferred from homology"/>
<dbReference type="Gene3D" id="1.10.274.10">
    <property type="entry name" value="PtsI, HPr-binding domain"/>
    <property type="match status" value="1"/>
</dbReference>
<keyword evidence="10 17" id="KW-0762">Sugar transport</keyword>
<evidence type="ECO:0000256" key="6">
    <source>
        <dbReference type="ARBA" id="ARBA00012232"/>
    </source>
</evidence>
<feature type="active site" description="Proton donor" evidence="18">
    <location>
        <position position="487"/>
    </location>
</feature>
<feature type="binding site" evidence="20">
    <location>
        <position position="417"/>
    </location>
    <ligand>
        <name>Mg(2+)</name>
        <dbReference type="ChEBI" id="CHEBI:18420"/>
    </ligand>
</feature>
<dbReference type="EC" id="2.7.3.9" evidence="6 17"/>
<evidence type="ECO:0000256" key="5">
    <source>
        <dbReference type="ARBA" id="ARBA00007837"/>
    </source>
</evidence>
<dbReference type="SUPFAM" id="SSF52009">
    <property type="entry name" value="Phosphohistidine domain"/>
    <property type="match status" value="1"/>
</dbReference>
<comment type="cofactor">
    <cofactor evidence="2 17 20">
        <name>Mg(2+)</name>
        <dbReference type="ChEBI" id="CHEBI:18420"/>
    </cofactor>
</comment>
<feature type="domain" description="Phosphotransferase system enzyme I N-terminal" evidence="23">
    <location>
        <begin position="10"/>
        <end position="126"/>
    </location>
</feature>
<evidence type="ECO:0000256" key="17">
    <source>
        <dbReference type="PIRNR" id="PIRNR000732"/>
    </source>
</evidence>
<evidence type="ECO:0000256" key="11">
    <source>
        <dbReference type="ARBA" id="ARBA00022679"/>
    </source>
</evidence>
<dbReference type="Gene3D" id="3.50.30.10">
    <property type="entry name" value="Phosphohistidine domain"/>
    <property type="match status" value="1"/>
</dbReference>
<dbReference type="EMBL" id="WLZY01000006">
    <property type="protein sequence ID" value="NDL59162.1"/>
    <property type="molecule type" value="Genomic_DNA"/>
</dbReference>
<feature type="active site" description="Tele-phosphohistidine intermediate" evidence="18">
    <location>
        <position position="189"/>
    </location>
</feature>
<dbReference type="InterPro" id="IPR036618">
    <property type="entry name" value="PtsI_HPr-bd_sf"/>
</dbReference>
<keyword evidence="15 17" id="KW-0460">Magnesium</keyword>
<dbReference type="Pfam" id="PF02896">
    <property type="entry name" value="PEP-utilizers_C"/>
    <property type="match status" value="1"/>
</dbReference>
<keyword evidence="12 17" id="KW-0598">Phosphotransferase system</keyword>
<dbReference type="RefSeq" id="WP_162451831.1">
    <property type="nucleotide sequence ID" value="NZ_WLZY01000006.1"/>
</dbReference>
<dbReference type="InterPro" id="IPR040442">
    <property type="entry name" value="Pyrv_kinase-like_dom_sf"/>
</dbReference>
<dbReference type="InterPro" id="IPR000121">
    <property type="entry name" value="PEP_util_C"/>
</dbReference>
<evidence type="ECO:0000259" key="21">
    <source>
        <dbReference type="Pfam" id="PF00391"/>
    </source>
</evidence>
<comment type="function">
    <text evidence="3 17">General (non sugar-specific) component of the phosphoenolpyruvate-dependent sugar phosphotransferase system (sugar PTS). This major carbohydrate active-transport system catalyzes the phosphorylation of incoming sugar substrates concomitantly with their translocation across the cell membrane. Enzyme I transfers the phosphoryl group from phosphoenolpyruvate (PEP) to the phosphoryl carrier protein (HPr).</text>
</comment>
<dbReference type="GO" id="GO:0009401">
    <property type="term" value="P:phosphoenolpyruvate-dependent sugar phosphotransferase system"/>
    <property type="evidence" value="ECO:0007669"/>
    <property type="project" value="UniProtKB-KW"/>
</dbReference>
<keyword evidence="14 17" id="KW-0418">Kinase</keyword>
<dbReference type="InterPro" id="IPR024692">
    <property type="entry name" value="PTS_EI"/>
</dbReference>
<evidence type="ECO:0000256" key="7">
    <source>
        <dbReference type="ARBA" id="ARBA00016544"/>
    </source>
</evidence>
<evidence type="ECO:0000256" key="13">
    <source>
        <dbReference type="ARBA" id="ARBA00022723"/>
    </source>
</evidence>
<evidence type="ECO:0000256" key="19">
    <source>
        <dbReference type="PIRSR" id="PIRSR000732-2"/>
    </source>
</evidence>
<evidence type="ECO:0000259" key="23">
    <source>
        <dbReference type="Pfam" id="PF05524"/>
    </source>
</evidence>
<evidence type="ECO:0000256" key="15">
    <source>
        <dbReference type="ARBA" id="ARBA00022842"/>
    </source>
</evidence>
<feature type="binding site" evidence="19">
    <location>
        <position position="292"/>
    </location>
    <ligand>
        <name>phosphoenolpyruvate</name>
        <dbReference type="ChEBI" id="CHEBI:58702"/>
    </ligand>
</feature>
<feature type="binding site" evidence="19">
    <location>
        <position position="451"/>
    </location>
    <ligand>
        <name>phosphoenolpyruvate</name>
        <dbReference type="ChEBI" id="CHEBI:58702"/>
    </ligand>
</feature>
<dbReference type="NCBIfam" id="TIGR01417">
    <property type="entry name" value="PTS_I_fam"/>
    <property type="match status" value="1"/>
</dbReference>
<organism evidence="24 25">
    <name type="scientific">Phytoactinopolyspora mesophila</name>
    <dbReference type="NCBI Taxonomy" id="2650750"/>
    <lineage>
        <taxon>Bacteria</taxon>
        <taxon>Bacillati</taxon>
        <taxon>Actinomycetota</taxon>
        <taxon>Actinomycetes</taxon>
        <taxon>Jiangellales</taxon>
        <taxon>Jiangellaceae</taxon>
        <taxon>Phytoactinopolyspora</taxon>
    </lineage>
</organism>
<dbReference type="InterPro" id="IPR015813">
    <property type="entry name" value="Pyrv/PenolPyrv_kinase-like_dom"/>
</dbReference>
<evidence type="ECO:0000256" key="20">
    <source>
        <dbReference type="PIRSR" id="PIRSR000732-3"/>
    </source>
</evidence>
<comment type="subcellular location">
    <subcellularLocation>
        <location evidence="4 17">Cytoplasm</location>
    </subcellularLocation>
</comment>
<evidence type="ECO:0000313" key="25">
    <source>
        <dbReference type="Proteomes" id="UP000460435"/>
    </source>
</evidence>
<dbReference type="GO" id="GO:0016301">
    <property type="term" value="F:kinase activity"/>
    <property type="evidence" value="ECO:0007669"/>
    <property type="project" value="UniProtKB-KW"/>
</dbReference>
<sequence>MTSDSSQVLEGIGVSAGVVVGPVIRMADPVRPPAEEPAPDDVDAAAREISAALELVAAELERRASQAGADAAAILTATAMMARDPSLQSGAQKRLGEGAGPATALDGAVEEVCKSLEAVGGYLAERVTDLRDVRDRVVAHLLGAPQPGIPVVDVPSVLVAHDLAPADTAGLSPDDILAIVTEAGGPTSHTAILAAQMGLPAVVGVGPERAALYDGVVVAVDGASGQILISPDEATQADWLRRADERHQQLSRFSGPGRTKDGVPVALLANIGTPDDAEKAAVQDVEGVGLFRTEFLYLDRPSAPTVEEQTSTYVSVLRPFGSRRVVVRTLDAGADKPLQFAPSGEEENPALGVRGLRLAQRTETLLTDQLTALAAAAAQCDADVWVMAPMVATPEDARWFAARARAAGLPKVGVMVEVPSAALRSTQVLADVDFASIGTNDLTQYALAADRMLGELAGLLDPWQPAVLDLIASTTRGAGESVSVGVCGEAAGDPLLALVLVGMGITSLSMAPGKVAAVRAALAMHDHARCVEMAVAARAAEDPRAARAAVVDLLAEEAGTLA</sequence>
<dbReference type="InterPro" id="IPR036637">
    <property type="entry name" value="Phosphohistidine_dom_sf"/>
</dbReference>
<dbReference type="Gene3D" id="3.20.20.60">
    <property type="entry name" value="Phosphoenolpyruvate-binding domains"/>
    <property type="match status" value="1"/>
</dbReference>
<dbReference type="GO" id="GO:0046872">
    <property type="term" value="F:metal ion binding"/>
    <property type="evidence" value="ECO:0007669"/>
    <property type="project" value="UniProtKB-KW"/>
</dbReference>
<evidence type="ECO:0000256" key="18">
    <source>
        <dbReference type="PIRSR" id="PIRSR000732-1"/>
    </source>
</evidence>
<comment type="similarity">
    <text evidence="5 17">Belongs to the PEP-utilizing enzyme family.</text>
</comment>
<protein>
    <recommendedName>
        <fullName evidence="7 17">Phosphoenolpyruvate-protein phosphotransferase</fullName>
        <ecNumber evidence="6 17">2.7.3.9</ecNumber>
    </recommendedName>
    <alternativeName>
        <fullName evidence="16 17">Phosphotransferase system, enzyme I</fullName>
    </alternativeName>
</protein>
<keyword evidence="24" id="KW-0670">Pyruvate</keyword>
<dbReference type="SUPFAM" id="SSF51621">
    <property type="entry name" value="Phosphoenolpyruvate/pyruvate domain"/>
    <property type="match status" value="1"/>
</dbReference>
<feature type="binding site" evidence="20">
    <location>
        <position position="441"/>
    </location>
    <ligand>
        <name>Mg(2+)</name>
        <dbReference type="ChEBI" id="CHEBI:18420"/>
    </ligand>
</feature>
<gene>
    <name evidence="24" type="primary">ptsP</name>
    <name evidence="24" type="ORF">F7O44_19010</name>
</gene>
<evidence type="ECO:0000256" key="8">
    <source>
        <dbReference type="ARBA" id="ARBA00022448"/>
    </source>
</evidence>
<feature type="binding site" evidence="19">
    <location>
        <begin position="440"/>
        <end position="441"/>
    </location>
    <ligand>
        <name>phosphoenolpyruvate</name>
        <dbReference type="ChEBI" id="CHEBI:58702"/>
    </ligand>
</feature>
<evidence type="ECO:0000259" key="22">
    <source>
        <dbReference type="Pfam" id="PF02896"/>
    </source>
</evidence>
<evidence type="ECO:0000313" key="24">
    <source>
        <dbReference type="EMBL" id="NDL59162.1"/>
    </source>
</evidence>
<comment type="catalytic activity">
    <reaction evidence="1 17">
        <text>L-histidyl-[protein] + phosphoenolpyruvate = N(pros)-phospho-L-histidyl-[protein] + pyruvate</text>
        <dbReference type="Rhea" id="RHEA:23880"/>
        <dbReference type="Rhea" id="RHEA-COMP:9745"/>
        <dbReference type="Rhea" id="RHEA-COMP:9746"/>
        <dbReference type="ChEBI" id="CHEBI:15361"/>
        <dbReference type="ChEBI" id="CHEBI:29979"/>
        <dbReference type="ChEBI" id="CHEBI:58702"/>
        <dbReference type="ChEBI" id="CHEBI:64837"/>
        <dbReference type="EC" id="2.7.3.9"/>
    </reaction>
</comment>
<dbReference type="Proteomes" id="UP000460435">
    <property type="component" value="Unassembled WGS sequence"/>
</dbReference>
<feature type="domain" description="PEP-utilising enzyme mobile" evidence="21">
    <location>
        <begin position="155"/>
        <end position="225"/>
    </location>
</feature>
<keyword evidence="25" id="KW-1185">Reference proteome</keyword>